<dbReference type="PANTHER" id="PTHR30468:SF1">
    <property type="entry name" value="ALPHA-KETOGLUTARATE-DEPENDENT SULFONATE DIOXYGENASE"/>
    <property type="match status" value="1"/>
</dbReference>
<reference evidence="7 8" key="1">
    <citation type="submission" date="2016-10" db="EMBL/GenBank/DDBJ databases">
        <authorList>
            <person name="de Groot N.N."/>
        </authorList>
    </citation>
    <scope>NUCLEOTIDE SEQUENCE [LARGE SCALE GENOMIC DNA]</scope>
    <source>
        <strain evidence="7 8">DSM 15893</strain>
    </source>
</reference>
<dbReference type="InterPro" id="IPR042098">
    <property type="entry name" value="TauD-like_sf"/>
</dbReference>
<evidence type="ECO:0000256" key="4">
    <source>
        <dbReference type="ARBA" id="ARBA00023002"/>
    </source>
</evidence>
<evidence type="ECO:0000256" key="5">
    <source>
        <dbReference type="ARBA" id="ARBA00023004"/>
    </source>
</evidence>
<feature type="domain" description="TauD/TfdA-like" evidence="6">
    <location>
        <begin position="3"/>
        <end position="267"/>
    </location>
</feature>
<keyword evidence="4" id="KW-0560">Oxidoreductase</keyword>
<proteinExistence type="inferred from homology"/>
<evidence type="ECO:0000256" key="1">
    <source>
        <dbReference type="ARBA" id="ARBA00005896"/>
    </source>
</evidence>
<evidence type="ECO:0000256" key="3">
    <source>
        <dbReference type="ARBA" id="ARBA00022964"/>
    </source>
</evidence>
<protein>
    <submittedName>
        <fullName evidence="7">Taurine dioxygenase</fullName>
    </submittedName>
</protein>
<accession>A0A1I5RD81</accession>
<dbReference type="AlphaFoldDB" id="A0A1I5RD81"/>
<keyword evidence="2" id="KW-0479">Metal-binding</keyword>
<dbReference type="PANTHER" id="PTHR30468">
    <property type="entry name" value="ALPHA-KETOGLUTARATE-DEPENDENT SULFONATE DIOXYGENASE"/>
    <property type="match status" value="1"/>
</dbReference>
<dbReference type="InterPro" id="IPR051323">
    <property type="entry name" value="AtsK-like"/>
</dbReference>
<evidence type="ECO:0000259" key="6">
    <source>
        <dbReference type="Pfam" id="PF02668"/>
    </source>
</evidence>
<dbReference type="InterPro" id="IPR003819">
    <property type="entry name" value="TauD/TfdA-like"/>
</dbReference>
<dbReference type="Pfam" id="PF02668">
    <property type="entry name" value="TauD"/>
    <property type="match status" value="1"/>
</dbReference>
<dbReference type="GO" id="GO:0005737">
    <property type="term" value="C:cytoplasm"/>
    <property type="evidence" value="ECO:0007669"/>
    <property type="project" value="TreeGrafter"/>
</dbReference>
<sequence length="281" mass="31420">MQVTPLSKHIGALIEGIDLNACDEETFSLVYHAFLEHKVIFFHDQYLSPEAQLALAKRFGELEAQHPFFPHADGFPQVSLIETTRGNPPGKSFWHTDMTWQEAPPKCSVLSAQHLPDRGGDTIWLSMEAAYDALPRRTKAAIAHATATHAVHGFSGSRFDNEDDSGNSRVEGITKNINAVHHPLVVKHPETGKPALYVNEQFTRFIDKREEGDALPDLSALFEHSRAEAFQVRFQWEVGSVAIWDNRCTQHFAVTDYGDTPRKLHRVVVKGSIPASYDVLG</sequence>
<organism evidence="7 8">
    <name type="scientific">Enterovibrio norvegicus DSM 15893</name>
    <dbReference type="NCBI Taxonomy" id="1121869"/>
    <lineage>
        <taxon>Bacteria</taxon>
        <taxon>Pseudomonadati</taxon>
        <taxon>Pseudomonadota</taxon>
        <taxon>Gammaproteobacteria</taxon>
        <taxon>Vibrionales</taxon>
        <taxon>Vibrionaceae</taxon>
        <taxon>Enterovibrio</taxon>
    </lineage>
</organism>
<dbReference type="RefSeq" id="WP_017015750.1">
    <property type="nucleotide sequence ID" value="NZ_FOWR01000017.1"/>
</dbReference>
<name>A0A1I5RD81_9GAMM</name>
<dbReference type="GO" id="GO:0016706">
    <property type="term" value="F:2-oxoglutarate-dependent dioxygenase activity"/>
    <property type="evidence" value="ECO:0007669"/>
    <property type="project" value="TreeGrafter"/>
</dbReference>
<evidence type="ECO:0000313" key="8">
    <source>
        <dbReference type="Proteomes" id="UP000182692"/>
    </source>
</evidence>
<dbReference type="Proteomes" id="UP000182692">
    <property type="component" value="Unassembled WGS sequence"/>
</dbReference>
<comment type="similarity">
    <text evidence="1">Belongs to the TfdA dioxygenase family.</text>
</comment>
<evidence type="ECO:0000256" key="2">
    <source>
        <dbReference type="ARBA" id="ARBA00022723"/>
    </source>
</evidence>
<gene>
    <name evidence="7" type="ORF">SAMN03084138_02515</name>
</gene>
<dbReference type="EMBL" id="FOWR01000017">
    <property type="protein sequence ID" value="SFP55926.1"/>
    <property type="molecule type" value="Genomic_DNA"/>
</dbReference>
<evidence type="ECO:0000313" key="7">
    <source>
        <dbReference type="EMBL" id="SFP55926.1"/>
    </source>
</evidence>
<dbReference type="STRING" id="1121869.SAMN03084138_02515"/>
<dbReference type="GeneID" id="35870906"/>
<dbReference type="OrthoDB" id="581608at2"/>
<keyword evidence="3 7" id="KW-0223">Dioxygenase</keyword>
<keyword evidence="5" id="KW-0408">Iron</keyword>
<dbReference type="Gene3D" id="3.60.130.10">
    <property type="entry name" value="Clavaminate synthase-like"/>
    <property type="match status" value="1"/>
</dbReference>
<dbReference type="GO" id="GO:0046872">
    <property type="term" value="F:metal ion binding"/>
    <property type="evidence" value="ECO:0007669"/>
    <property type="project" value="UniProtKB-KW"/>
</dbReference>
<dbReference type="SUPFAM" id="SSF51197">
    <property type="entry name" value="Clavaminate synthase-like"/>
    <property type="match status" value="1"/>
</dbReference>